<dbReference type="InterPro" id="IPR002109">
    <property type="entry name" value="Glutaredoxin"/>
</dbReference>
<dbReference type="Proteomes" id="UP000829354">
    <property type="component" value="Chromosome V"/>
</dbReference>
<feature type="region of interest" description="Disordered" evidence="1">
    <location>
        <begin position="160"/>
        <end position="184"/>
    </location>
</feature>
<protein>
    <recommendedName>
        <fullName evidence="2">Glutaredoxin domain-containing protein</fullName>
    </recommendedName>
</protein>
<organism evidence="3 4">
    <name type="scientific">Caenorhabditis briggsae</name>
    <dbReference type="NCBI Taxonomy" id="6238"/>
    <lineage>
        <taxon>Eukaryota</taxon>
        <taxon>Metazoa</taxon>
        <taxon>Ecdysozoa</taxon>
        <taxon>Nematoda</taxon>
        <taxon>Chromadorea</taxon>
        <taxon>Rhabditida</taxon>
        <taxon>Rhabditina</taxon>
        <taxon>Rhabditomorpha</taxon>
        <taxon>Rhabditoidea</taxon>
        <taxon>Rhabditidae</taxon>
        <taxon>Peloderinae</taxon>
        <taxon>Caenorhabditis</taxon>
    </lineage>
</organism>
<name>A0AAE9F937_CAEBR</name>
<dbReference type="Pfam" id="PF00462">
    <property type="entry name" value="Glutaredoxin"/>
    <property type="match status" value="1"/>
</dbReference>
<dbReference type="AlphaFoldDB" id="A0AAE9F937"/>
<reference evidence="3 4" key="1">
    <citation type="submission" date="2022-04" db="EMBL/GenBank/DDBJ databases">
        <title>Chromosome-level reference genomes for two strains of Caenorhabditis briggsae: an improved platform for comparative genomics.</title>
        <authorList>
            <person name="Stevens L."/>
            <person name="Andersen E."/>
        </authorList>
    </citation>
    <scope>NUCLEOTIDE SEQUENCE [LARGE SCALE GENOMIC DNA]</scope>
    <source>
        <strain evidence="3">VX34</strain>
        <tissue evidence="3">Whole-organism</tissue>
    </source>
</reference>
<evidence type="ECO:0000256" key="1">
    <source>
        <dbReference type="SAM" id="MobiDB-lite"/>
    </source>
</evidence>
<dbReference type="SUPFAM" id="SSF52833">
    <property type="entry name" value="Thioredoxin-like"/>
    <property type="match status" value="1"/>
</dbReference>
<evidence type="ECO:0000313" key="4">
    <source>
        <dbReference type="Proteomes" id="UP000829354"/>
    </source>
</evidence>
<dbReference type="EMBL" id="CP092624">
    <property type="protein sequence ID" value="UMM37122.1"/>
    <property type="molecule type" value="Genomic_DNA"/>
</dbReference>
<dbReference type="PROSITE" id="PS51354">
    <property type="entry name" value="GLUTAREDOXIN_2"/>
    <property type="match status" value="1"/>
</dbReference>
<sequence>MGSYIGKTPTELEMAGNEDEEDVLGFKLTVLRDAMIHLRVQFLHFQSFYEKEGLENIGNDLKAMKIILMVVQNKIEELKSIIPEYLEIKNIGMVKQKIEDFDLVVTEIVLEMKEFERDNFLMEKVEKLINKLNPFDVPNLETLDQELSPNEMMKTIMSKSAKKQQDKMNKETIQNDEENEVRHDNSRILSGQRKIYKIFRKPVVLFVNHLEEDITLKSLQVLNESQIDYSIFDVSTDSEVRLIVKYLSDCETFPQLFARGNFEKLSDIDSLITSFPKLYDNGI</sequence>
<accession>A0AAE9F937</accession>
<dbReference type="InterPro" id="IPR036249">
    <property type="entry name" value="Thioredoxin-like_sf"/>
</dbReference>
<evidence type="ECO:0000313" key="3">
    <source>
        <dbReference type="EMBL" id="UMM37122.1"/>
    </source>
</evidence>
<evidence type="ECO:0000259" key="2">
    <source>
        <dbReference type="Pfam" id="PF00462"/>
    </source>
</evidence>
<proteinExistence type="predicted"/>
<keyword evidence="4" id="KW-1185">Reference proteome</keyword>
<feature type="domain" description="Glutaredoxin" evidence="2">
    <location>
        <begin position="220"/>
        <end position="262"/>
    </location>
</feature>
<dbReference type="Gene3D" id="3.40.30.10">
    <property type="entry name" value="Glutaredoxin"/>
    <property type="match status" value="1"/>
</dbReference>
<gene>
    <name evidence="3" type="ORF">L5515_008990</name>
</gene>